<dbReference type="InterPro" id="IPR036890">
    <property type="entry name" value="HATPase_C_sf"/>
</dbReference>
<evidence type="ECO:0000259" key="12">
    <source>
        <dbReference type="PROSITE" id="PS50109"/>
    </source>
</evidence>
<dbReference type="Proteomes" id="UP000018680">
    <property type="component" value="Chromosome"/>
</dbReference>
<dbReference type="PANTHER" id="PTHR43065">
    <property type="entry name" value="SENSOR HISTIDINE KINASE"/>
    <property type="match status" value="1"/>
</dbReference>
<keyword evidence="6 13" id="KW-0418">Kinase</keyword>
<evidence type="ECO:0000256" key="6">
    <source>
        <dbReference type="ARBA" id="ARBA00022777"/>
    </source>
</evidence>
<dbReference type="EC" id="2.7.13.3" evidence="2"/>
<dbReference type="GO" id="GO:0005524">
    <property type="term" value="F:ATP binding"/>
    <property type="evidence" value="ECO:0007669"/>
    <property type="project" value="UniProtKB-KW"/>
</dbReference>
<evidence type="ECO:0000256" key="11">
    <source>
        <dbReference type="SAM" id="Phobius"/>
    </source>
</evidence>
<dbReference type="AlphaFoldDB" id="V5WFA5"/>
<dbReference type="PROSITE" id="PS50109">
    <property type="entry name" value="HIS_KIN"/>
    <property type="match status" value="1"/>
</dbReference>
<dbReference type="SMART" id="SM00388">
    <property type="entry name" value="HisKA"/>
    <property type="match status" value="1"/>
</dbReference>
<dbReference type="eggNOG" id="COG4191">
    <property type="taxonomic scope" value="Bacteria"/>
</dbReference>
<dbReference type="PRINTS" id="PR00344">
    <property type="entry name" value="BCTRLSENSOR"/>
</dbReference>
<evidence type="ECO:0000256" key="8">
    <source>
        <dbReference type="ARBA" id="ARBA00023012"/>
    </source>
</evidence>
<dbReference type="SUPFAM" id="SSF55874">
    <property type="entry name" value="ATPase domain of HSP90 chaperone/DNA topoisomerase II/histidine kinase"/>
    <property type="match status" value="1"/>
</dbReference>
<dbReference type="Gene3D" id="3.30.565.10">
    <property type="entry name" value="Histidine kinase-like ATPase, C-terminal domain"/>
    <property type="match status" value="1"/>
</dbReference>
<gene>
    <name evidence="13" type="ORF">L21SP2_1061</name>
</gene>
<protein>
    <recommendedName>
        <fullName evidence="2">histidine kinase</fullName>
        <ecNumber evidence="2">2.7.13.3</ecNumber>
    </recommendedName>
</protein>
<evidence type="ECO:0000256" key="2">
    <source>
        <dbReference type="ARBA" id="ARBA00012438"/>
    </source>
</evidence>
<keyword evidence="14" id="KW-1185">Reference proteome</keyword>
<keyword evidence="11" id="KW-1133">Transmembrane helix</keyword>
<evidence type="ECO:0000313" key="13">
    <source>
        <dbReference type="EMBL" id="AHC14477.1"/>
    </source>
</evidence>
<keyword evidence="9" id="KW-0175">Coiled coil</keyword>
<feature type="transmembrane region" description="Helical" evidence="11">
    <location>
        <begin position="174"/>
        <end position="196"/>
    </location>
</feature>
<evidence type="ECO:0000256" key="5">
    <source>
        <dbReference type="ARBA" id="ARBA00022741"/>
    </source>
</evidence>
<comment type="catalytic activity">
    <reaction evidence="1">
        <text>ATP + protein L-histidine = ADP + protein N-phospho-L-histidine.</text>
        <dbReference type="EC" id="2.7.13.3"/>
    </reaction>
</comment>
<accession>V5WFA5</accession>
<dbReference type="HOGENOM" id="CLU_609616_0_0_12"/>
<feature type="region of interest" description="Disordered" evidence="10">
    <location>
        <begin position="102"/>
        <end position="147"/>
    </location>
</feature>
<evidence type="ECO:0000256" key="4">
    <source>
        <dbReference type="ARBA" id="ARBA00022679"/>
    </source>
</evidence>
<evidence type="ECO:0000256" key="1">
    <source>
        <dbReference type="ARBA" id="ARBA00000085"/>
    </source>
</evidence>
<dbReference type="Gene3D" id="1.10.287.130">
    <property type="match status" value="1"/>
</dbReference>
<evidence type="ECO:0000256" key="10">
    <source>
        <dbReference type="SAM" id="MobiDB-lite"/>
    </source>
</evidence>
<evidence type="ECO:0000256" key="7">
    <source>
        <dbReference type="ARBA" id="ARBA00022840"/>
    </source>
</evidence>
<sequence>MMFFGTVRRNAILDRLLFEQEFARVLSMSRIMPMLEGQASLEEINEMSPLEIYGAALYDHEGEVLFGMGDIPPSLMPLEETDTKYQRQNSGSTIIYMRTFTDAPRPPQYLDPFPSLRSRPSDTGEQNGNGGASEDSDRSTPPGFNREGRRQILPATVYLSASMPRSAPGASRIWMLYAILEIILAVLLAALGRMYIKNREYREQIEEQRHLVHLGEAARTLTHEIKNPLSAIGLRMSILKKTTGENTREDLNIIQEEVDRLNDLSSRIREFLKNPAGNPGTIHLQDYLPELIKRMPEHTSFEDNLPEDTACIVSIDESRLRSILENLILNAHEANRSGDNEDMPVKILLEQGKRNYVLRVQDRGNGIDRENRERIFDPFFTTKTRGSGIGLSIARQFAQAAGGSLEYHPRDGGGSEFILTLPSSSREAGSLRKHKGRNVVEQE</sequence>
<keyword evidence="5" id="KW-0547">Nucleotide-binding</keyword>
<dbReference type="CDD" id="cd00082">
    <property type="entry name" value="HisKA"/>
    <property type="match status" value="1"/>
</dbReference>
<dbReference type="InterPro" id="IPR003661">
    <property type="entry name" value="HisK_dim/P_dom"/>
</dbReference>
<proteinExistence type="predicted"/>
<dbReference type="Pfam" id="PF02518">
    <property type="entry name" value="HATPase_c"/>
    <property type="match status" value="1"/>
</dbReference>
<reference evidence="13 14" key="1">
    <citation type="journal article" date="2015" name="Stand. Genomic Sci.">
        <title>Complete genome sequence and description of Salinispira pacifica gen. nov., sp. nov., a novel spirochaete isolated form a hypersaline microbial mat.</title>
        <authorList>
            <person name="Ben Hania W."/>
            <person name="Joseph M."/>
            <person name="Schumann P."/>
            <person name="Bunk B."/>
            <person name="Fiebig A."/>
            <person name="Sproer C."/>
            <person name="Klenk H.P."/>
            <person name="Fardeau M.L."/>
            <person name="Spring S."/>
        </authorList>
    </citation>
    <scope>NUCLEOTIDE SEQUENCE [LARGE SCALE GENOMIC DNA]</scope>
    <source>
        <strain evidence="13 14">L21-RPul-D2</strain>
    </source>
</reference>
<keyword evidence="4" id="KW-0808">Transferase</keyword>
<keyword evidence="7" id="KW-0067">ATP-binding</keyword>
<evidence type="ECO:0000256" key="9">
    <source>
        <dbReference type="SAM" id="Coils"/>
    </source>
</evidence>
<dbReference type="EMBL" id="CP006939">
    <property type="protein sequence ID" value="AHC14477.1"/>
    <property type="molecule type" value="Genomic_DNA"/>
</dbReference>
<dbReference type="SMART" id="SM00387">
    <property type="entry name" value="HATPase_c"/>
    <property type="match status" value="1"/>
</dbReference>
<feature type="coiled-coil region" evidence="9">
    <location>
        <begin position="244"/>
        <end position="274"/>
    </location>
</feature>
<evidence type="ECO:0000313" key="14">
    <source>
        <dbReference type="Proteomes" id="UP000018680"/>
    </source>
</evidence>
<dbReference type="InterPro" id="IPR036097">
    <property type="entry name" value="HisK_dim/P_sf"/>
</dbReference>
<dbReference type="KEGG" id="slr:L21SP2_1061"/>
<keyword evidence="3" id="KW-0597">Phosphoprotein</keyword>
<dbReference type="PANTHER" id="PTHR43065:SF10">
    <property type="entry name" value="PEROXIDE STRESS-ACTIVATED HISTIDINE KINASE MAK3"/>
    <property type="match status" value="1"/>
</dbReference>
<name>V5WFA5_9SPIO</name>
<dbReference type="InterPro" id="IPR004358">
    <property type="entry name" value="Sig_transdc_His_kin-like_C"/>
</dbReference>
<dbReference type="InterPro" id="IPR003594">
    <property type="entry name" value="HATPase_dom"/>
</dbReference>
<organism evidence="13 14">
    <name type="scientific">Salinispira pacifica</name>
    <dbReference type="NCBI Taxonomy" id="1307761"/>
    <lineage>
        <taxon>Bacteria</taxon>
        <taxon>Pseudomonadati</taxon>
        <taxon>Spirochaetota</taxon>
        <taxon>Spirochaetia</taxon>
        <taxon>Spirochaetales</taxon>
        <taxon>Spirochaetaceae</taxon>
        <taxon>Salinispira</taxon>
    </lineage>
</organism>
<dbReference type="SUPFAM" id="SSF47384">
    <property type="entry name" value="Homodimeric domain of signal transducing histidine kinase"/>
    <property type="match status" value="1"/>
</dbReference>
<keyword evidence="8" id="KW-0902">Two-component regulatory system</keyword>
<dbReference type="Pfam" id="PF00512">
    <property type="entry name" value="HisKA"/>
    <property type="match status" value="1"/>
</dbReference>
<dbReference type="GO" id="GO:0000155">
    <property type="term" value="F:phosphorelay sensor kinase activity"/>
    <property type="evidence" value="ECO:0007669"/>
    <property type="project" value="InterPro"/>
</dbReference>
<feature type="domain" description="Histidine kinase" evidence="12">
    <location>
        <begin position="220"/>
        <end position="425"/>
    </location>
</feature>
<keyword evidence="11" id="KW-0812">Transmembrane</keyword>
<evidence type="ECO:0000256" key="3">
    <source>
        <dbReference type="ARBA" id="ARBA00022553"/>
    </source>
</evidence>
<dbReference type="InterPro" id="IPR005467">
    <property type="entry name" value="His_kinase_dom"/>
</dbReference>
<keyword evidence="11" id="KW-0472">Membrane</keyword>
<dbReference type="STRING" id="1307761.L21SP2_1061"/>